<dbReference type="Gene3D" id="3.40.50.1000">
    <property type="entry name" value="HAD superfamily/HAD-like"/>
    <property type="match status" value="1"/>
</dbReference>
<dbReference type="Proteomes" id="UP000474630">
    <property type="component" value="Chromosome"/>
</dbReference>
<sequence length="152" mass="17881">MKLFVFDLDFTLWDAGGTWCDATNPPYYWSNGALLDQSNSEIELYPDVIPLLEELKRNNQKIAAASRTFEPGWAQDLLHLFDIDKYFDLKEIYPSSKIQHFSKIKKHFGLNYGDMVFFDDEHRNIHEVVELGVEAVWVDDGLRKEQVFRYLK</sequence>
<dbReference type="InterPro" id="IPR010036">
    <property type="entry name" value="MDP_1_eu_arc"/>
</dbReference>
<reference evidence="1 2" key="1">
    <citation type="submission" date="2020-02" db="EMBL/GenBank/DDBJ databases">
        <title>Genome sequencing for Draconibacterium sp. strain M1.</title>
        <authorList>
            <person name="Park S.-J."/>
        </authorList>
    </citation>
    <scope>NUCLEOTIDE SEQUENCE [LARGE SCALE GENOMIC DNA]</scope>
    <source>
        <strain evidence="1 2">M1</strain>
    </source>
</reference>
<protein>
    <submittedName>
        <fullName evidence="1">Magnesium-dependent phosphatase-1</fullName>
    </submittedName>
</protein>
<dbReference type="RefSeq" id="WP_163346852.1">
    <property type="nucleotide sequence ID" value="NZ_CP048409.1"/>
</dbReference>
<dbReference type="AlphaFoldDB" id="A0A6C0RET6"/>
<proteinExistence type="predicted"/>
<dbReference type="InterPro" id="IPR023214">
    <property type="entry name" value="HAD_sf"/>
</dbReference>
<dbReference type="KEGG" id="drc:G0Q07_13435"/>
<dbReference type="NCBIfam" id="TIGR01681">
    <property type="entry name" value="HAD-SF-IIIC"/>
    <property type="match status" value="1"/>
</dbReference>
<dbReference type="InterPro" id="IPR010033">
    <property type="entry name" value="HAD_SF_ppase_IIIC"/>
</dbReference>
<dbReference type="PANTHER" id="PTHR17901">
    <property type="entry name" value="MAGNESIUM-DEPENDENT PHOSPHATASE 1 MDP1"/>
    <property type="match status" value="1"/>
</dbReference>
<dbReference type="SFLD" id="SFLDG01131">
    <property type="entry name" value="C1.5.2:_MDP_Like"/>
    <property type="match status" value="1"/>
</dbReference>
<evidence type="ECO:0000313" key="2">
    <source>
        <dbReference type="Proteomes" id="UP000474630"/>
    </source>
</evidence>
<accession>A0A6C0RET6</accession>
<gene>
    <name evidence="1" type="ORF">G0Q07_13435</name>
</gene>
<dbReference type="SFLD" id="SFLDS00003">
    <property type="entry name" value="Haloacid_Dehalogenase"/>
    <property type="match status" value="1"/>
</dbReference>
<keyword evidence="2" id="KW-1185">Reference proteome</keyword>
<dbReference type="SUPFAM" id="SSF56784">
    <property type="entry name" value="HAD-like"/>
    <property type="match status" value="1"/>
</dbReference>
<dbReference type="PANTHER" id="PTHR17901:SF14">
    <property type="entry name" value="MAGNESIUM-DEPENDENT PHOSPHATASE 1"/>
    <property type="match status" value="1"/>
</dbReference>
<dbReference type="SFLD" id="SFLDG01129">
    <property type="entry name" value="C1.5:_HAD__Beta-PGM__Phosphata"/>
    <property type="match status" value="1"/>
</dbReference>
<dbReference type="NCBIfam" id="TIGR01685">
    <property type="entry name" value="MDP-1"/>
    <property type="match status" value="1"/>
</dbReference>
<dbReference type="Pfam" id="PF12689">
    <property type="entry name" value="Acid_PPase"/>
    <property type="match status" value="1"/>
</dbReference>
<evidence type="ECO:0000313" key="1">
    <source>
        <dbReference type="EMBL" id="QIA08659.1"/>
    </source>
</evidence>
<organism evidence="1 2">
    <name type="scientific">Draconibacterium halophilum</name>
    <dbReference type="NCBI Taxonomy" id="2706887"/>
    <lineage>
        <taxon>Bacteria</taxon>
        <taxon>Pseudomonadati</taxon>
        <taxon>Bacteroidota</taxon>
        <taxon>Bacteroidia</taxon>
        <taxon>Marinilabiliales</taxon>
        <taxon>Prolixibacteraceae</taxon>
        <taxon>Draconibacterium</taxon>
    </lineage>
</organism>
<dbReference type="InterPro" id="IPR036412">
    <property type="entry name" value="HAD-like_sf"/>
</dbReference>
<dbReference type="EMBL" id="CP048409">
    <property type="protein sequence ID" value="QIA08659.1"/>
    <property type="molecule type" value="Genomic_DNA"/>
</dbReference>
<dbReference type="GO" id="GO:0003993">
    <property type="term" value="F:acid phosphatase activity"/>
    <property type="evidence" value="ECO:0007669"/>
    <property type="project" value="TreeGrafter"/>
</dbReference>
<name>A0A6C0RET6_9BACT</name>